<reference evidence="1" key="1">
    <citation type="submission" date="2017-07" db="EMBL/GenBank/DDBJ databases">
        <title>Taro Niue Genome Assembly and Annotation.</title>
        <authorList>
            <person name="Atibalentja N."/>
            <person name="Keating K."/>
            <person name="Fields C.J."/>
        </authorList>
    </citation>
    <scope>NUCLEOTIDE SEQUENCE</scope>
    <source>
        <strain evidence="1">Niue_2</strain>
        <tissue evidence="1">Leaf</tissue>
    </source>
</reference>
<keyword evidence="2" id="KW-1185">Reference proteome</keyword>
<evidence type="ECO:0000313" key="1">
    <source>
        <dbReference type="EMBL" id="MQM05400.1"/>
    </source>
</evidence>
<name>A0A843WS06_COLES</name>
<evidence type="ECO:0000313" key="2">
    <source>
        <dbReference type="Proteomes" id="UP000652761"/>
    </source>
</evidence>
<dbReference type="EMBL" id="NMUH01003404">
    <property type="protein sequence ID" value="MQM05400.1"/>
    <property type="molecule type" value="Genomic_DNA"/>
</dbReference>
<dbReference type="Proteomes" id="UP000652761">
    <property type="component" value="Unassembled WGS sequence"/>
</dbReference>
<sequence length="70" mass="8087">MQSKVEEEAWFSPSRSPLLLRPSLLLTTQTQCKTSPNSFVTISYSFRVLFTQALPHRSPLDLHHYLKRIG</sequence>
<gene>
    <name evidence="1" type="ORF">Taro_038209</name>
</gene>
<organism evidence="1 2">
    <name type="scientific">Colocasia esculenta</name>
    <name type="common">Wild taro</name>
    <name type="synonym">Arum esculentum</name>
    <dbReference type="NCBI Taxonomy" id="4460"/>
    <lineage>
        <taxon>Eukaryota</taxon>
        <taxon>Viridiplantae</taxon>
        <taxon>Streptophyta</taxon>
        <taxon>Embryophyta</taxon>
        <taxon>Tracheophyta</taxon>
        <taxon>Spermatophyta</taxon>
        <taxon>Magnoliopsida</taxon>
        <taxon>Liliopsida</taxon>
        <taxon>Araceae</taxon>
        <taxon>Aroideae</taxon>
        <taxon>Colocasieae</taxon>
        <taxon>Colocasia</taxon>
    </lineage>
</organism>
<protein>
    <submittedName>
        <fullName evidence="1">Uncharacterized protein</fullName>
    </submittedName>
</protein>
<comment type="caution">
    <text evidence="1">The sequence shown here is derived from an EMBL/GenBank/DDBJ whole genome shotgun (WGS) entry which is preliminary data.</text>
</comment>
<dbReference type="AlphaFoldDB" id="A0A843WS06"/>
<proteinExistence type="predicted"/>
<accession>A0A843WS06</accession>